<comment type="caution">
    <text evidence="2">The sequence shown here is derived from an EMBL/GenBank/DDBJ whole genome shotgun (WGS) entry which is preliminary data.</text>
</comment>
<organism evidence="2 3">
    <name type="scientific">Pseudooceanicola nanhaiensis</name>
    <dbReference type="NCBI Taxonomy" id="375761"/>
    <lineage>
        <taxon>Bacteria</taxon>
        <taxon>Pseudomonadati</taxon>
        <taxon>Pseudomonadota</taxon>
        <taxon>Alphaproteobacteria</taxon>
        <taxon>Rhodobacterales</taxon>
        <taxon>Paracoccaceae</taxon>
        <taxon>Pseudooceanicola</taxon>
    </lineage>
</organism>
<dbReference type="EMBL" id="BMLF01000001">
    <property type="protein sequence ID" value="GGL93691.1"/>
    <property type="molecule type" value="Genomic_DNA"/>
</dbReference>
<dbReference type="Proteomes" id="UP000649829">
    <property type="component" value="Unassembled WGS sequence"/>
</dbReference>
<protein>
    <submittedName>
        <fullName evidence="2">Uncharacterized protein</fullName>
    </submittedName>
</protein>
<dbReference type="RefSeq" id="WP_156954648.1">
    <property type="nucleotide sequence ID" value="NZ_BMLF01000001.1"/>
</dbReference>
<keyword evidence="3" id="KW-1185">Reference proteome</keyword>
<feature type="compositionally biased region" description="Pro residues" evidence="1">
    <location>
        <begin position="54"/>
        <end position="64"/>
    </location>
</feature>
<accession>A0A917SRT8</accession>
<proteinExistence type="predicted"/>
<evidence type="ECO:0000313" key="2">
    <source>
        <dbReference type="EMBL" id="GGL93691.1"/>
    </source>
</evidence>
<sequence>MDVTLPDWRAVIADGHGDADAPAAMLREAGRPGAEAVVSPSDRFGGPTRRGALPPGPPGVFPER</sequence>
<gene>
    <name evidence="2" type="ORF">GCM10011534_14800</name>
</gene>
<dbReference type="AlphaFoldDB" id="A0A917SRT8"/>
<feature type="region of interest" description="Disordered" evidence="1">
    <location>
        <begin position="30"/>
        <end position="64"/>
    </location>
</feature>
<evidence type="ECO:0000313" key="3">
    <source>
        <dbReference type="Proteomes" id="UP000649829"/>
    </source>
</evidence>
<reference evidence="2" key="2">
    <citation type="submission" date="2020-09" db="EMBL/GenBank/DDBJ databases">
        <authorList>
            <person name="Sun Q."/>
            <person name="Zhou Y."/>
        </authorList>
    </citation>
    <scope>NUCLEOTIDE SEQUENCE</scope>
    <source>
        <strain evidence="2">CGMCC 1.6293</strain>
    </source>
</reference>
<reference evidence="2" key="1">
    <citation type="journal article" date="2014" name="Int. J. Syst. Evol. Microbiol.">
        <title>Complete genome sequence of Corynebacterium casei LMG S-19264T (=DSM 44701T), isolated from a smear-ripened cheese.</title>
        <authorList>
            <consortium name="US DOE Joint Genome Institute (JGI-PGF)"/>
            <person name="Walter F."/>
            <person name="Albersmeier A."/>
            <person name="Kalinowski J."/>
            <person name="Ruckert C."/>
        </authorList>
    </citation>
    <scope>NUCLEOTIDE SEQUENCE</scope>
    <source>
        <strain evidence="2">CGMCC 1.6293</strain>
    </source>
</reference>
<name>A0A917SRT8_9RHOB</name>
<evidence type="ECO:0000256" key="1">
    <source>
        <dbReference type="SAM" id="MobiDB-lite"/>
    </source>
</evidence>